<dbReference type="InterPro" id="IPR010869">
    <property type="entry name" value="DUF1501"/>
</dbReference>
<reference evidence="1" key="1">
    <citation type="submission" date="2015-10" db="EMBL/GenBank/DDBJ databases">
        <authorList>
            <person name="Gilbert D.G."/>
        </authorList>
    </citation>
    <scope>NUCLEOTIDE SEQUENCE</scope>
</reference>
<dbReference type="PANTHER" id="PTHR43737:SF1">
    <property type="entry name" value="DUF1501 DOMAIN-CONTAINING PROTEIN"/>
    <property type="match status" value="1"/>
</dbReference>
<dbReference type="Pfam" id="PF07394">
    <property type="entry name" value="DUF1501"/>
    <property type="match status" value="1"/>
</dbReference>
<name>A0A160V700_9ZZZZ</name>
<proteinExistence type="predicted"/>
<dbReference type="PANTHER" id="PTHR43737">
    <property type="entry name" value="BLL7424 PROTEIN"/>
    <property type="match status" value="1"/>
</dbReference>
<gene>
    <name evidence="1" type="ORF">MGWOODY_Clf1028</name>
</gene>
<organism evidence="1">
    <name type="scientific">hydrothermal vent metagenome</name>
    <dbReference type="NCBI Taxonomy" id="652676"/>
    <lineage>
        <taxon>unclassified sequences</taxon>
        <taxon>metagenomes</taxon>
        <taxon>ecological metagenomes</taxon>
    </lineage>
</organism>
<dbReference type="AlphaFoldDB" id="A0A160V700"/>
<dbReference type="EMBL" id="FAXA01000102">
    <property type="protein sequence ID" value="CUV01594.1"/>
    <property type="molecule type" value="Genomic_DNA"/>
</dbReference>
<sequence length="379" mass="41056">MVQTKKDPVLAVLSLSGGNDGLNCVIPRNNGFYRDFRPTLAVPEDQIIPINDELGFHPTMGPLKKYWDEGKLAVFVGIGYPTPSYSHFRSMDIWHTCEPEIIGTEGWLGRATKQLDPNSENVLTAVNFGRGLPRALVMDGVPVASVGNLETYGLLTGIEGENQRNDALDVFGRMYSPAIGTGAVMDYIHATGTDALKGADILSTAPDNYTSGVEYSTTAIGQYMKNIAQTHLAGFGSRVLYTTSPYNGFDSHANQAQANAALLTDVSNTVDTFITDLREHDASDNVTLFFFSEFGRRVADNGSGTDHGAAGVAFAVGEHVKGGVYGTYPSLEPSQQEEGGNLKFNMDFRSVYSTILEDWLQLAPEPIVGGNYERVKFIG</sequence>
<evidence type="ECO:0000313" key="1">
    <source>
        <dbReference type="EMBL" id="CUV01594.1"/>
    </source>
</evidence>
<protein>
    <recommendedName>
        <fullName evidence="2">DUF1501 domain-containing protein</fullName>
    </recommendedName>
</protein>
<evidence type="ECO:0008006" key="2">
    <source>
        <dbReference type="Google" id="ProtNLM"/>
    </source>
</evidence>
<accession>A0A160V700</accession>